<reference evidence="2" key="1">
    <citation type="submission" date="2023-01" db="EMBL/GenBank/DDBJ databases">
        <authorList>
            <person name="Van Ghelder C."/>
            <person name="Rancurel C."/>
        </authorList>
    </citation>
    <scope>NUCLEOTIDE SEQUENCE</scope>
    <source>
        <strain evidence="2">CNCM I-4278</strain>
    </source>
</reference>
<keyword evidence="1" id="KW-1133">Transmembrane helix</keyword>
<organism evidence="2 3">
    <name type="scientific">Periconia digitata</name>
    <dbReference type="NCBI Taxonomy" id="1303443"/>
    <lineage>
        <taxon>Eukaryota</taxon>
        <taxon>Fungi</taxon>
        <taxon>Dikarya</taxon>
        <taxon>Ascomycota</taxon>
        <taxon>Pezizomycotina</taxon>
        <taxon>Dothideomycetes</taxon>
        <taxon>Pleosporomycetidae</taxon>
        <taxon>Pleosporales</taxon>
        <taxon>Massarineae</taxon>
        <taxon>Periconiaceae</taxon>
        <taxon>Periconia</taxon>
    </lineage>
</organism>
<keyword evidence="1" id="KW-0812">Transmembrane</keyword>
<feature type="transmembrane region" description="Helical" evidence="1">
    <location>
        <begin position="65"/>
        <end position="86"/>
    </location>
</feature>
<dbReference type="Proteomes" id="UP001152607">
    <property type="component" value="Unassembled WGS sequence"/>
</dbReference>
<keyword evidence="1" id="KW-0472">Membrane</keyword>
<dbReference type="EMBL" id="CAOQHR010000009">
    <property type="protein sequence ID" value="CAI6339527.1"/>
    <property type="molecule type" value="Genomic_DNA"/>
</dbReference>
<dbReference type="AlphaFoldDB" id="A0A9W4URN4"/>
<gene>
    <name evidence="2" type="ORF">PDIGIT_LOCUS12687</name>
</gene>
<evidence type="ECO:0000313" key="2">
    <source>
        <dbReference type="EMBL" id="CAI6339527.1"/>
    </source>
</evidence>
<accession>A0A9W4URN4</accession>
<protein>
    <submittedName>
        <fullName evidence="2">Uncharacterized protein</fullName>
    </submittedName>
</protein>
<name>A0A9W4URN4_9PLEO</name>
<evidence type="ECO:0000313" key="3">
    <source>
        <dbReference type="Proteomes" id="UP001152607"/>
    </source>
</evidence>
<comment type="caution">
    <text evidence="2">The sequence shown here is derived from an EMBL/GenBank/DDBJ whole genome shotgun (WGS) entry which is preliminary data.</text>
</comment>
<evidence type="ECO:0000256" key="1">
    <source>
        <dbReference type="SAM" id="Phobius"/>
    </source>
</evidence>
<proteinExistence type="predicted"/>
<sequence>MEDHHSDLVEEEQLFMLWFVHHLSYRTCVQETADSDAILLHLWITRYAVLLFPWDTTAWNMGTRVSFLISTIIFCHFILLLGHWAVRLMENGGVGERESGYANSTESSADVDPVLCRA</sequence>
<keyword evidence="3" id="KW-1185">Reference proteome</keyword>